<evidence type="ECO:0000256" key="1">
    <source>
        <dbReference type="ARBA" id="ARBA00022475"/>
    </source>
</evidence>
<dbReference type="InterPro" id="IPR050490">
    <property type="entry name" value="Bact_solute-bd_prot1"/>
</dbReference>
<dbReference type="PANTHER" id="PTHR43649:SF33">
    <property type="entry name" value="POLYGALACTURONAN_RHAMNOGALACTURONAN-BINDING PROTEIN YTCQ"/>
    <property type="match status" value="1"/>
</dbReference>
<evidence type="ECO:0000256" key="3">
    <source>
        <dbReference type="ARBA" id="ARBA00023136"/>
    </source>
</evidence>
<protein>
    <submittedName>
        <fullName evidence="7">Extracellular solute-binding protein</fullName>
    </submittedName>
</protein>
<evidence type="ECO:0000256" key="2">
    <source>
        <dbReference type="ARBA" id="ARBA00022729"/>
    </source>
</evidence>
<dbReference type="InterPro" id="IPR006059">
    <property type="entry name" value="SBP"/>
</dbReference>
<dbReference type="Gene3D" id="3.40.190.10">
    <property type="entry name" value="Periplasmic binding protein-like II"/>
    <property type="match status" value="2"/>
</dbReference>
<keyword evidence="8" id="KW-1185">Reference proteome</keyword>
<keyword evidence="4" id="KW-0564">Palmitate</keyword>
<dbReference type="RefSeq" id="WP_277538502.1">
    <property type="nucleotide sequence ID" value="NZ_JAPDIA010000009.1"/>
</dbReference>
<evidence type="ECO:0000256" key="4">
    <source>
        <dbReference type="ARBA" id="ARBA00023139"/>
    </source>
</evidence>
<dbReference type="Proteomes" id="UP001153404">
    <property type="component" value="Unassembled WGS sequence"/>
</dbReference>
<proteinExistence type="predicted"/>
<dbReference type="Pfam" id="PF01547">
    <property type="entry name" value="SBP_bac_1"/>
    <property type="match status" value="1"/>
</dbReference>
<accession>A0A9X4L0I4</accession>
<keyword evidence="1" id="KW-1003">Cell membrane</keyword>
<evidence type="ECO:0000256" key="6">
    <source>
        <dbReference type="SAM" id="SignalP"/>
    </source>
</evidence>
<sequence>MSRRKMTRVLAVVSTLALAGSLLAACAGTKEGGKEASGIPTISILVPQFTTEPIKPDNAVVKKIEAYTKSKLELTWVPSVAYDDKLSITISSGSMPKVLTVINNKASYIVNGARSGQFWEVGPYLKDYPNLSKLNKDVLNNISIDGKVYGLYRYRPLTRDGFVIRKDWLNNLGLQPPKSVDDIYNVLKAFTTQDPDQNGKNDTFGLSLEAGLGAFNDILVYNGGLQRVGDRGR</sequence>
<name>A0A9X4L0I4_9BACL</name>
<feature type="chain" id="PRO_5040948058" evidence="6">
    <location>
        <begin position="25"/>
        <end position="233"/>
    </location>
</feature>
<organism evidence="7 8">
    <name type="scientific">Cohnella rhizosphaerae</name>
    <dbReference type="NCBI Taxonomy" id="1457232"/>
    <lineage>
        <taxon>Bacteria</taxon>
        <taxon>Bacillati</taxon>
        <taxon>Bacillota</taxon>
        <taxon>Bacilli</taxon>
        <taxon>Bacillales</taxon>
        <taxon>Paenibacillaceae</taxon>
        <taxon>Cohnella</taxon>
    </lineage>
</organism>
<feature type="signal peptide" evidence="6">
    <location>
        <begin position="1"/>
        <end position="24"/>
    </location>
</feature>
<dbReference type="SUPFAM" id="SSF53850">
    <property type="entry name" value="Periplasmic binding protein-like II"/>
    <property type="match status" value="1"/>
</dbReference>
<keyword evidence="2 6" id="KW-0732">Signal</keyword>
<dbReference type="PROSITE" id="PS51257">
    <property type="entry name" value="PROKAR_LIPOPROTEIN"/>
    <property type="match status" value="1"/>
</dbReference>
<dbReference type="EMBL" id="JAPDIA010000009">
    <property type="protein sequence ID" value="MDG0813968.1"/>
    <property type="molecule type" value="Genomic_DNA"/>
</dbReference>
<keyword evidence="3" id="KW-0472">Membrane</keyword>
<evidence type="ECO:0000313" key="7">
    <source>
        <dbReference type="EMBL" id="MDG0813968.1"/>
    </source>
</evidence>
<gene>
    <name evidence="7" type="ORF">OMP40_35275</name>
</gene>
<comment type="caution">
    <text evidence="7">The sequence shown here is derived from an EMBL/GenBank/DDBJ whole genome shotgun (WGS) entry which is preliminary data.</text>
</comment>
<keyword evidence="5" id="KW-0449">Lipoprotein</keyword>
<reference evidence="7" key="1">
    <citation type="submission" date="2022-10" db="EMBL/GenBank/DDBJ databases">
        <title>Comparative genomic analysis of Cohnella hashimotonis sp. nov., isolated from the International Space Station.</title>
        <authorList>
            <person name="Simpson A."/>
            <person name="Venkateswaran K."/>
        </authorList>
    </citation>
    <scope>NUCLEOTIDE SEQUENCE</scope>
    <source>
        <strain evidence="7">DSM 28161</strain>
    </source>
</reference>
<evidence type="ECO:0000313" key="8">
    <source>
        <dbReference type="Proteomes" id="UP001153404"/>
    </source>
</evidence>
<dbReference type="AlphaFoldDB" id="A0A9X4L0I4"/>
<dbReference type="PANTHER" id="PTHR43649">
    <property type="entry name" value="ARABINOSE-BINDING PROTEIN-RELATED"/>
    <property type="match status" value="1"/>
</dbReference>
<evidence type="ECO:0000256" key="5">
    <source>
        <dbReference type="ARBA" id="ARBA00023288"/>
    </source>
</evidence>